<keyword evidence="2" id="KW-1185">Reference proteome</keyword>
<evidence type="ECO:0000313" key="1">
    <source>
        <dbReference type="EMBL" id="KAI3734270.1"/>
    </source>
</evidence>
<protein>
    <submittedName>
        <fullName evidence="1">Uncharacterized protein</fullName>
    </submittedName>
</protein>
<sequence length="116" mass="13751">MLLFQHLIILCLIISFKILLNILAFWYTQSYTRKDRFLKLLLYPRSLPSTVMMEIRGSFKKKNGGFSQLIFSWSLDDILNEQLYKFQVEEIPLTFLSVEHYLSSFVYPLLEETLCG</sequence>
<name>A0ACB9CJB8_ARCLA</name>
<reference evidence="2" key="1">
    <citation type="journal article" date="2022" name="Mol. Ecol. Resour.">
        <title>The genomes of chicory, endive, great burdock and yacon provide insights into Asteraceae palaeo-polyploidization history and plant inulin production.</title>
        <authorList>
            <person name="Fan W."/>
            <person name="Wang S."/>
            <person name="Wang H."/>
            <person name="Wang A."/>
            <person name="Jiang F."/>
            <person name="Liu H."/>
            <person name="Zhao H."/>
            <person name="Xu D."/>
            <person name="Zhang Y."/>
        </authorList>
    </citation>
    <scope>NUCLEOTIDE SEQUENCE [LARGE SCALE GENOMIC DNA]</scope>
    <source>
        <strain evidence="2">cv. Niubang</strain>
    </source>
</reference>
<dbReference type="EMBL" id="CM042050">
    <property type="protein sequence ID" value="KAI3734270.1"/>
    <property type="molecule type" value="Genomic_DNA"/>
</dbReference>
<evidence type="ECO:0000313" key="2">
    <source>
        <dbReference type="Proteomes" id="UP001055879"/>
    </source>
</evidence>
<comment type="caution">
    <text evidence="1">The sequence shown here is derived from an EMBL/GenBank/DDBJ whole genome shotgun (WGS) entry which is preliminary data.</text>
</comment>
<gene>
    <name evidence="1" type="ORF">L6452_13735</name>
</gene>
<organism evidence="1 2">
    <name type="scientific">Arctium lappa</name>
    <name type="common">Greater burdock</name>
    <name type="synonym">Lappa major</name>
    <dbReference type="NCBI Taxonomy" id="4217"/>
    <lineage>
        <taxon>Eukaryota</taxon>
        <taxon>Viridiplantae</taxon>
        <taxon>Streptophyta</taxon>
        <taxon>Embryophyta</taxon>
        <taxon>Tracheophyta</taxon>
        <taxon>Spermatophyta</taxon>
        <taxon>Magnoliopsida</taxon>
        <taxon>eudicotyledons</taxon>
        <taxon>Gunneridae</taxon>
        <taxon>Pentapetalae</taxon>
        <taxon>asterids</taxon>
        <taxon>campanulids</taxon>
        <taxon>Asterales</taxon>
        <taxon>Asteraceae</taxon>
        <taxon>Carduoideae</taxon>
        <taxon>Cardueae</taxon>
        <taxon>Arctiinae</taxon>
        <taxon>Arctium</taxon>
    </lineage>
</organism>
<proteinExistence type="predicted"/>
<accession>A0ACB9CJB8</accession>
<dbReference type="Proteomes" id="UP001055879">
    <property type="component" value="Linkage Group LG04"/>
</dbReference>
<reference evidence="1 2" key="2">
    <citation type="journal article" date="2022" name="Mol. Ecol. Resour.">
        <title>The genomes of chicory, endive, great burdock and yacon provide insights into Asteraceae paleo-polyploidization history and plant inulin production.</title>
        <authorList>
            <person name="Fan W."/>
            <person name="Wang S."/>
            <person name="Wang H."/>
            <person name="Wang A."/>
            <person name="Jiang F."/>
            <person name="Liu H."/>
            <person name="Zhao H."/>
            <person name="Xu D."/>
            <person name="Zhang Y."/>
        </authorList>
    </citation>
    <scope>NUCLEOTIDE SEQUENCE [LARGE SCALE GENOMIC DNA]</scope>
    <source>
        <strain evidence="2">cv. Niubang</strain>
    </source>
</reference>